<keyword evidence="4" id="KW-1133">Transmembrane helix</keyword>
<feature type="transmembrane region" description="Helical" evidence="4">
    <location>
        <begin position="12"/>
        <end position="31"/>
    </location>
</feature>
<keyword evidence="4" id="KW-0472">Membrane</keyword>
<evidence type="ECO:0000313" key="5">
    <source>
        <dbReference type="EMBL" id="BBA37070.1"/>
    </source>
</evidence>
<dbReference type="AlphaFoldDB" id="A0A250KZL1"/>
<name>A0A250KZL1_9GAMM</name>
<evidence type="ECO:0000256" key="4">
    <source>
        <dbReference type="SAM" id="Phobius"/>
    </source>
</evidence>
<dbReference type="EMBL" id="AP017928">
    <property type="protein sequence ID" value="BBA37070.1"/>
    <property type="molecule type" value="Genomic_DNA"/>
</dbReference>
<dbReference type="RefSeq" id="WP_170161254.1">
    <property type="nucleotide sequence ID" value="NZ_AP017928.1"/>
</dbReference>
<reference evidence="5 6" key="1">
    <citation type="submission" date="2016-12" db="EMBL/GenBank/DDBJ databases">
        <title>Genome sequencing of Methylocaldum marinum.</title>
        <authorList>
            <person name="Takeuchi M."/>
            <person name="Kamagata Y."/>
            <person name="Hiraoka S."/>
            <person name="Oshima K."/>
            <person name="Hattori M."/>
            <person name="Iwasaki W."/>
        </authorList>
    </citation>
    <scope>NUCLEOTIDE SEQUENCE [LARGE SCALE GENOMIC DNA]</scope>
    <source>
        <strain evidence="5 6">S8</strain>
    </source>
</reference>
<comment type="similarity">
    <text evidence="1">Belongs to the ZraP family.</text>
</comment>
<sequence length="146" mass="16624">MKPLSLSLRTTSLILLGSLLVNVFLLAWLGVGTYKHAQRRPWLSVESFEERFASRLPKDDASTFRKVLDAQRSRLVARIDAVRAARDEVRTTLRAEPFDRERLEAALEQSDRAMIALQAVLRAVILTTAPELSSEGRRRLLEKPER</sequence>
<evidence type="ECO:0000256" key="2">
    <source>
        <dbReference type="ARBA" id="ARBA00044983"/>
    </source>
</evidence>
<dbReference type="Proteomes" id="UP000266313">
    <property type="component" value="Chromosome"/>
</dbReference>
<evidence type="ECO:0000313" key="6">
    <source>
        <dbReference type="Proteomes" id="UP000266313"/>
    </source>
</evidence>
<dbReference type="Pfam" id="PF13801">
    <property type="entry name" value="Metal_resist"/>
    <property type="match status" value="1"/>
</dbReference>
<evidence type="ECO:0000256" key="1">
    <source>
        <dbReference type="ARBA" id="ARBA00044945"/>
    </source>
</evidence>
<keyword evidence="4" id="KW-0812">Transmembrane</keyword>
<organism evidence="5 6">
    <name type="scientific">Methylocaldum marinum</name>
    <dbReference type="NCBI Taxonomy" id="1432792"/>
    <lineage>
        <taxon>Bacteria</taxon>
        <taxon>Pseudomonadati</taxon>
        <taxon>Pseudomonadota</taxon>
        <taxon>Gammaproteobacteria</taxon>
        <taxon>Methylococcales</taxon>
        <taxon>Methylococcaceae</taxon>
        <taxon>Methylocaldum</taxon>
    </lineage>
</organism>
<keyword evidence="6" id="KW-1185">Reference proteome</keyword>
<evidence type="ECO:0000256" key="3">
    <source>
        <dbReference type="ARBA" id="ARBA00045001"/>
    </source>
</evidence>
<protein>
    <recommendedName>
        <fullName evidence="2">Signaling pathway modulator ZraP</fullName>
    </recommendedName>
    <alternativeName>
        <fullName evidence="3">Zinc resistance-associated protein</fullName>
    </alternativeName>
</protein>
<dbReference type="InterPro" id="IPR025961">
    <property type="entry name" value="Metal_resist"/>
</dbReference>
<accession>A0A250KZL1</accession>
<gene>
    <name evidence="5" type="ORF">sS8_5148</name>
</gene>
<dbReference type="KEGG" id="mmai:sS8_5148"/>
<proteinExistence type="inferred from homology"/>